<keyword evidence="3" id="KW-1185">Reference proteome</keyword>
<evidence type="ECO:0000313" key="2">
    <source>
        <dbReference type="EMBL" id="GAA2373250.1"/>
    </source>
</evidence>
<evidence type="ECO:0000313" key="3">
    <source>
        <dbReference type="Proteomes" id="UP001500253"/>
    </source>
</evidence>
<evidence type="ECO:0000256" key="1">
    <source>
        <dbReference type="SAM" id="MobiDB-lite"/>
    </source>
</evidence>
<organism evidence="2 3">
    <name type="scientific">Streptomyces cuspidosporus</name>
    <dbReference type="NCBI Taxonomy" id="66882"/>
    <lineage>
        <taxon>Bacteria</taxon>
        <taxon>Bacillati</taxon>
        <taxon>Actinomycetota</taxon>
        <taxon>Actinomycetes</taxon>
        <taxon>Kitasatosporales</taxon>
        <taxon>Streptomycetaceae</taxon>
        <taxon>Streptomyces</taxon>
    </lineage>
</organism>
<dbReference type="Proteomes" id="UP001500253">
    <property type="component" value="Unassembled WGS sequence"/>
</dbReference>
<sequence>MACEEFYQAPPTAVSAGVVGRRRWALLSDPAPNVVDIETGPRANGGPDAPCREHAVKGEDTCTDRGMS</sequence>
<gene>
    <name evidence="2" type="ORF">GCM10010246_80000</name>
</gene>
<feature type="region of interest" description="Disordered" evidence="1">
    <location>
        <begin position="36"/>
        <end position="68"/>
    </location>
</feature>
<comment type="caution">
    <text evidence="2">The sequence shown here is derived from an EMBL/GenBank/DDBJ whole genome shotgun (WGS) entry which is preliminary data.</text>
</comment>
<protein>
    <submittedName>
        <fullName evidence="2">Uncharacterized protein</fullName>
    </submittedName>
</protein>
<name>A0ABP5UCE2_9ACTN</name>
<accession>A0ABP5UCE2</accession>
<feature type="compositionally biased region" description="Basic and acidic residues" evidence="1">
    <location>
        <begin position="50"/>
        <end position="68"/>
    </location>
</feature>
<reference evidence="3" key="1">
    <citation type="journal article" date="2019" name="Int. J. Syst. Evol. Microbiol.">
        <title>The Global Catalogue of Microorganisms (GCM) 10K type strain sequencing project: providing services to taxonomists for standard genome sequencing and annotation.</title>
        <authorList>
            <consortium name="The Broad Institute Genomics Platform"/>
            <consortium name="The Broad Institute Genome Sequencing Center for Infectious Disease"/>
            <person name="Wu L."/>
            <person name="Ma J."/>
        </authorList>
    </citation>
    <scope>NUCLEOTIDE SEQUENCE [LARGE SCALE GENOMIC DNA]</scope>
    <source>
        <strain evidence="3">JCM 4316</strain>
    </source>
</reference>
<dbReference type="EMBL" id="BAAASD010000065">
    <property type="protein sequence ID" value="GAA2373250.1"/>
    <property type="molecule type" value="Genomic_DNA"/>
</dbReference>
<proteinExistence type="predicted"/>